<dbReference type="GO" id="GO:0009630">
    <property type="term" value="P:gravitropism"/>
    <property type="evidence" value="ECO:0007669"/>
    <property type="project" value="InterPro"/>
</dbReference>
<keyword evidence="5" id="KW-1185">Reference proteome</keyword>
<dbReference type="EMBL" id="JAJJMB010009474">
    <property type="protein sequence ID" value="KAI3913449.1"/>
    <property type="molecule type" value="Genomic_DNA"/>
</dbReference>
<organism evidence="4 5">
    <name type="scientific">Papaver atlanticum</name>
    <dbReference type="NCBI Taxonomy" id="357466"/>
    <lineage>
        <taxon>Eukaryota</taxon>
        <taxon>Viridiplantae</taxon>
        <taxon>Streptophyta</taxon>
        <taxon>Embryophyta</taxon>
        <taxon>Tracheophyta</taxon>
        <taxon>Spermatophyta</taxon>
        <taxon>Magnoliopsida</taxon>
        <taxon>Ranunculales</taxon>
        <taxon>Papaveraceae</taxon>
        <taxon>Papaveroideae</taxon>
        <taxon>Papaver</taxon>
    </lineage>
</organism>
<accession>A0AAD4XIE7</accession>
<dbReference type="PANTHER" id="PTHR34045:SF3">
    <property type="entry name" value="PROTEIN LAZY 4"/>
    <property type="match status" value="1"/>
</dbReference>
<evidence type="ECO:0000256" key="1">
    <source>
        <dbReference type="ARBA" id="ARBA00022604"/>
    </source>
</evidence>
<dbReference type="GO" id="GO:0040008">
    <property type="term" value="P:regulation of growth"/>
    <property type="evidence" value="ECO:0007669"/>
    <property type="project" value="InterPro"/>
</dbReference>
<feature type="compositionally biased region" description="Acidic residues" evidence="3">
    <location>
        <begin position="283"/>
        <end position="294"/>
    </location>
</feature>
<evidence type="ECO:0000313" key="4">
    <source>
        <dbReference type="EMBL" id="KAI3913449.1"/>
    </source>
</evidence>
<name>A0AAD4XIE7_9MAGN</name>
<dbReference type="Proteomes" id="UP001202328">
    <property type="component" value="Unassembled WGS sequence"/>
</dbReference>
<comment type="similarity">
    <text evidence="2">Belongs to the LAZY family.</text>
</comment>
<feature type="region of interest" description="Disordered" evidence="3">
    <location>
        <begin position="282"/>
        <end position="305"/>
    </location>
</feature>
<gene>
    <name evidence="4" type="ORF">MKW98_003928</name>
</gene>
<protein>
    <submittedName>
        <fullName evidence="4">Uncharacterized protein</fullName>
    </submittedName>
</protein>
<feature type="region of interest" description="Disordered" evidence="3">
    <location>
        <begin position="64"/>
        <end position="106"/>
    </location>
</feature>
<evidence type="ECO:0000256" key="2">
    <source>
        <dbReference type="ARBA" id="ARBA00024198"/>
    </source>
</evidence>
<proteinExistence type="inferred from homology"/>
<evidence type="ECO:0000256" key="3">
    <source>
        <dbReference type="SAM" id="MobiDB-lite"/>
    </source>
</evidence>
<keyword evidence="1" id="KW-0341">Growth regulation</keyword>
<feature type="compositionally biased region" description="Polar residues" evidence="3">
    <location>
        <begin position="89"/>
        <end position="100"/>
    </location>
</feature>
<dbReference type="PANTHER" id="PTHR34045">
    <property type="entry name" value="OS03G0406300 PROTEIN"/>
    <property type="match status" value="1"/>
</dbReference>
<sequence length="319" mass="36239">MKFFNWMQNKINGKQSASVLSSKKLIGVSTENNIVMPERRNDEFSDWPNGLLAIGTFGYNSTDHTKAGQESLSSSSKTHGRSDCKDSQTTEQEISPSSLSEILGDDNLEDFTPKEVEILQEELKKLLSRKPKPALTEEEEQCRTLSGRRGVKLFNLPLDKFLNCPLSLEVERKVNDDNDFPCQRKLRPSLSVIPNMGKGSCPKRNKSQKKKSIYLLLKKMFVCRSGFPPPAPPSFSDSIPESQIEKLLREIIKENLYCPKTSPTRPTTSKFLQINGNYYLETDKEDDGKGDDDEQQQKQKINDGCKWDETDDDYIVLEI</sequence>
<reference evidence="4" key="1">
    <citation type="submission" date="2022-04" db="EMBL/GenBank/DDBJ databases">
        <title>A functionally conserved STORR gene fusion in Papaver species that diverged 16.8 million years ago.</title>
        <authorList>
            <person name="Catania T."/>
        </authorList>
    </citation>
    <scope>NUCLEOTIDE SEQUENCE</scope>
    <source>
        <strain evidence="4">S-188037</strain>
    </source>
</reference>
<comment type="caution">
    <text evidence="4">The sequence shown here is derived from an EMBL/GenBank/DDBJ whole genome shotgun (WGS) entry which is preliminary data.</text>
</comment>
<evidence type="ECO:0000313" key="5">
    <source>
        <dbReference type="Proteomes" id="UP001202328"/>
    </source>
</evidence>
<feature type="compositionally biased region" description="Basic and acidic residues" evidence="3">
    <location>
        <begin position="295"/>
        <end position="305"/>
    </location>
</feature>
<feature type="compositionally biased region" description="Polar residues" evidence="3">
    <location>
        <begin position="64"/>
        <end position="77"/>
    </location>
</feature>
<dbReference type="AlphaFoldDB" id="A0AAD4XIE7"/>
<dbReference type="InterPro" id="IPR044683">
    <property type="entry name" value="LAZY"/>
</dbReference>